<dbReference type="PANTHER" id="PTHR48032">
    <property type="entry name" value="RNA-BINDING PROTEIN MUSASHI HOMOLOG RBP6"/>
    <property type="match status" value="1"/>
</dbReference>
<dbReference type="EMBL" id="CAWUPB010001173">
    <property type="protein sequence ID" value="CAK7347384.1"/>
    <property type="molecule type" value="Genomic_DNA"/>
</dbReference>
<feature type="region of interest" description="Disordered" evidence="4">
    <location>
        <begin position="88"/>
        <end position="111"/>
    </location>
</feature>
<dbReference type="InterPro" id="IPR000504">
    <property type="entry name" value="RRM_dom"/>
</dbReference>
<gene>
    <name evidence="6" type="ORF">DCAF_LOCUS20068</name>
</gene>
<dbReference type="InterPro" id="IPR012677">
    <property type="entry name" value="Nucleotide-bd_a/b_plait_sf"/>
</dbReference>
<keyword evidence="1" id="KW-0677">Repeat</keyword>
<feature type="domain" description="RRM" evidence="5">
    <location>
        <begin position="6"/>
        <end position="82"/>
    </location>
</feature>
<dbReference type="SMART" id="SM00360">
    <property type="entry name" value="RRM"/>
    <property type="match status" value="2"/>
</dbReference>
<keyword evidence="2 3" id="KW-0694">RNA-binding</keyword>
<name>A0AAV1S7B3_9ROSI</name>
<dbReference type="Pfam" id="PF00076">
    <property type="entry name" value="RRM_1"/>
    <property type="match status" value="2"/>
</dbReference>
<reference evidence="6 7" key="1">
    <citation type="submission" date="2024-01" db="EMBL/GenBank/DDBJ databases">
        <authorList>
            <person name="Waweru B."/>
        </authorList>
    </citation>
    <scope>NUCLEOTIDE SEQUENCE [LARGE SCALE GENOMIC DNA]</scope>
</reference>
<dbReference type="PANTHER" id="PTHR48032:SF12">
    <property type="entry name" value="RRM DOMAIN-CONTAINING PROTEIN"/>
    <property type="match status" value="1"/>
</dbReference>
<sequence>MDIDEAKLFVGGISRETSEDTLRNYFGKYGVVLHSLIAKDKITKFPRGFGFVVFSDPSSAARALQDNHVILGRTVEVKKAIPKIEKHQYHYHQQQQPHGNQEASNGLGMNSDNSTGYEINRTKKIFVGGLSSSLTEEQFRNYFERFGRTVDVVVMQDSLTNRPRGFGFVTFDSEESVDKVMLNSFHELNGKRVEVKKAVPKDRINGHIGRGSSNGFFDNGHHPGNHPFYGPGFDPHYNPFPMYNGAHGYLYGTSLYGGVYPLVGYGRPGLGVSPMTPRNPLMLAAGLFPYSNACLYPAYAHGIRGIEVGGHNHMVEPGVNGEVDRVRGGNGHFPFNATAPPSEEGKDGS</sequence>
<keyword evidence="7" id="KW-1185">Reference proteome</keyword>
<evidence type="ECO:0000259" key="5">
    <source>
        <dbReference type="PROSITE" id="PS50102"/>
    </source>
</evidence>
<evidence type="ECO:0000256" key="1">
    <source>
        <dbReference type="ARBA" id="ARBA00022737"/>
    </source>
</evidence>
<evidence type="ECO:0000256" key="2">
    <source>
        <dbReference type="ARBA" id="ARBA00022884"/>
    </source>
</evidence>
<dbReference type="SUPFAM" id="SSF54928">
    <property type="entry name" value="RNA-binding domain, RBD"/>
    <property type="match status" value="2"/>
</dbReference>
<dbReference type="GO" id="GO:0003729">
    <property type="term" value="F:mRNA binding"/>
    <property type="evidence" value="ECO:0007669"/>
    <property type="project" value="TreeGrafter"/>
</dbReference>
<proteinExistence type="predicted"/>
<organism evidence="6 7">
    <name type="scientific">Dovyalis caffra</name>
    <dbReference type="NCBI Taxonomy" id="77055"/>
    <lineage>
        <taxon>Eukaryota</taxon>
        <taxon>Viridiplantae</taxon>
        <taxon>Streptophyta</taxon>
        <taxon>Embryophyta</taxon>
        <taxon>Tracheophyta</taxon>
        <taxon>Spermatophyta</taxon>
        <taxon>Magnoliopsida</taxon>
        <taxon>eudicotyledons</taxon>
        <taxon>Gunneridae</taxon>
        <taxon>Pentapetalae</taxon>
        <taxon>rosids</taxon>
        <taxon>fabids</taxon>
        <taxon>Malpighiales</taxon>
        <taxon>Salicaceae</taxon>
        <taxon>Flacourtieae</taxon>
        <taxon>Dovyalis</taxon>
    </lineage>
</organism>
<evidence type="ECO:0000313" key="7">
    <source>
        <dbReference type="Proteomes" id="UP001314170"/>
    </source>
</evidence>
<dbReference type="Gene3D" id="3.30.70.330">
    <property type="match status" value="2"/>
</dbReference>
<protein>
    <recommendedName>
        <fullName evidence="5">RRM domain-containing protein</fullName>
    </recommendedName>
</protein>
<comment type="caution">
    <text evidence="6">The sequence shown here is derived from an EMBL/GenBank/DDBJ whole genome shotgun (WGS) entry which is preliminary data.</text>
</comment>
<dbReference type="GO" id="GO:0006417">
    <property type="term" value="P:regulation of translation"/>
    <property type="evidence" value="ECO:0007669"/>
    <property type="project" value="TreeGrafter"/>
</dbReference>
<dbReference type="FunFam" id="3.30.70.330:FF:000040">
    <property type="entry name" value="Heterogeneous nuclear ribonucleoprotein A2/B1"/>
    <property type="match status" value="1"/>
</dbReference>
<accession>A0AAV1S7B3</accession>
<dbReference type="PROSITE" id="PS50102">
    <property type="entry name" value="RRM"/>
    <property type="match status" value="2"/>
</dbReference>
<dbReference type="AlphaFoldDB" id="A0AAV1S7B3"/>
<feature type="domain" description="RRM" evidence="5">
    <location>
        <begin position="123"/>
        <end position="200"/>
    </location>
</feature>
<evidence type="ECO:0000256" key="3">
    <source>
        <dbReference type="PROSITE-ProRule" id="PRU00176"/>
    </source>
</evidence>
<evidence type="ECO:0000256" key="4">
    <source>
        <dbReference type="SAM" id="MobiDB-lite"/>
    </source>
</evidence>
<dbReference type="InterPro" id="IPR035979">
    <property type="entry name" value="RBD_domain_sf"/>
</dbReference>
<dbReference type="Proteomes" id="UP001314170">
    <property type="component" value="Unassembled WGS sequence"/>
</dbReference>
<evidence type="ECO:0000313" key="6">
    <source>
        <dbReference type="EMBL" id="CAK7347384.1"/>
    </source>
</evidence>
<feature type="compositionally biased region" description="Polar residues" evidence="4">
    <location>
        <begin position="97"/>
        <end position="111"/>
    </location>
</feature>
<dbReference type="CDD" id="cd12330">
    <property type="entry name" value="RRM2_Hrp1p"/>
    <property type="match status" value="1"/>
</dbReference>
<feature type="region of interest" description="Disordered" evidence="4">
    <location>
        <begin position="329"/>
        <end position="349"/>
    </location>
</feature>